<dbReference type="RefSeq" id="WP_012593662.1">
    <property type="nucleotide sequence ID" value="NC_011726.1"/>
</dbReference>
<dbReference type="HOGENOM" id="CLU_001325_1_0_3"/>
<dbReference type="KEGG" id="cyp:PCC8801_0285"/>
<reference evidence="4" key="1">
    <citation type="journal article" date="2011" name="MBio">
        <title>Novel metabolic attributes of the genus Cyanothece, comprising a group of unicellular nitrogen-fixing Cyanobacteria.</title>
        <authorList>
            <person name="Bandyopadhyay A."/>
            <person name="Elvitigala T."/>
            <person name="Welsh E."/>
            <person name="Stockel J."/>
            <person name="Liberton M."/>
            <person name="Min H."/>
            <person name="Sherman L.A."/>
            <person name="Pakrasi H.B."/>
        </authorList>
    </citation>
    <scope>NUCLEOTIDE SEQUENCE [LARGE SCALE GENOMIC DNA]</scope>
    <source>
        <strain evidence="4">PCC 8801</strain>
    </source>
</reference>
<dbReference type="InterPro" id="IPR011050">
    <property type="entry name" value="Pectin_lyase_fold/virulence"/>
</dbReference>
<protein>
    <submittedName>
        <fullName evidence="3">Filamentous hemagglutinin family outer membrane protein</fullName>
    </submittedName>
</protein>
<name>B7K365_RIPO1</name>
<keyword evidence="4" id="KW-1185">Reference proteome</keyword>
<dbReference type="SMART" id="SM00912">
    <property type="entry name" value="Haemagg_act"/>
    <property type="match status" value="1"/>
</dbReference>
<feature type="domain" description="Filamentous haemagglutinin FhaB/tRNA nuclease CdiA-like TPS" evidence="2">
    <location>
        <begin position="44"/>
        <end position="155"/>
    </location>
</feature>
<feature type="region of interest" description="Disordered" evidence="1">
    <location>
        <begin position="1139"/>
        <end position="1162"/>
    </location>
</feature>
<dbReference type="EMBL" id="CP001287">
    <property type="protein sequence ID" value="ACK64385.1"/>
    <property type="molecule type" value="Genomic_DNA"/>
</dbReference>
<sequence length="1202" mass="124200">MKQLTFLNSNNLKFRLTLISGIILLSTGLTIDSLEAQTSPIIPDNTLPINSQVTPNGNQLIINQGTSAGNNLFHSFEAFSLPTGYEAFFNNSLAIQNIFSRVTGTSISNIDGIIRANGIANLFFLNPNGIIFGSNAQLDIGGSFFGSTANSILFEDNSEFSATNPNNSSLLSISMPIGLQFRDNSAQIQVQGAGHQLQLVDPLIFFSVQQPNNPNLGLQVQDGKTLALVGGLVNLEGGIITAPEGNIELGGVKSGLVRLNSSGIGWTLDYQQVDNFQNIALTQKALVDTSGNSGGSIQVQGSQIALLDGSVIWIENRGSQPSGNIAIHSSQSVELKGLNGDRSTIFPSTIFTQAIGQGKGGDILISTEQLNMDEISRVDALTLLGGARGGNLVLNARDSINMNSGSPLIDTSILSRTQFSGDAGNITVSTNKLTITNGGTLISPSNIGTGNAGDVTVKAVEIEIIGVNPGNLVSSQISTPTRDGNAGNVEINTARLILRDGGLVNSATLATGNAGSVRINASESVEISGTFPQSILASQISSSALIIDEALQQLFGIDPIPTGASGNVTVNTPQLTITNQGLISVRNDGTGDAGNLEINADSIVLDNQGGIAASTASGEGGNIFLNLGNNLRMNNSSFITATAGGGGNSGNITIDTPILILQNGATISALSILRQGGDIELEGLQTLEIRDNSEISVSTETGEAGSIGINQNQTPVKTVDITNGSRLAAQATQPQGEAGSISVNTTNLAVNQGSSISAANISGRTGGDINLLNLGRLEVNGAEISATTRDGKAGNLAINQGQTPVKIIELNAGSLTVEATGMGESGNLTVNALSLNLQNNAEISASTNFGQGGDITLEGLDTLEVNNSQISASTQAGRGGNLTIKTTNSVQLSGQGKLSVEATQGGRAGNLSLETGQMSISERANVTVSSPQGQAGNLTIKANSLSLNNGFITAETGQSEGEEGANITLRISDFITLENESLISATANGSADGGNIDIETPFLIVFPSSPNGSDIIAKAEQGSGGRIAINSQGIFGIEEGIATPGNQRNDLDASSESGSTGEILLNRELDPNRGLVELPETIVDPNSLIAQNACQRGTQSEFSVTGRGGLPPSLNEDLSSEATQVDLVQPAPFMKLEGRRQEAGGRRQNISPPSTSSGQTPVIPAQGWIFNEKGEIVLVAYDPTMTDSQRLRKQGNGCHQQS</sequence>
<dbReference type="eggNOG" id="COG3210">
    <property type="taxonomic scope" value="Bacteria"/>
</dbReference>
<dbReference type="NCBIfam" id="TIGR01901">
    <property type="entry name" value="adhes_NPXG"/>
    <property type="match status" value="1"/>
</dbReference>
<accession>B7K365</accession>
<dbReference type="STRING" id="41431.PCC8801_0285"/>
<dbReference type="InterPro" id="IPR008638">
    <property type="entry name" value="FhaB/CdiA-like_TPS"/>
</dbReference>
<dbReference type="Gene3D" id="2.160.20.10">
    <property type="entry name" value="Single-stranded right-handed beta-helix, Pectin lyase-like"/>
    <property type="match status" value="3"/>
</dbReference>
<feature type="compositionally biased region" description="Polar residues" evidence="1">
    <location>
        <begin position="1149"/>
        <end position="1160"/>
    </location>
</feature>
<proteinExistence type="predicted"/>
<dbReference type="AlphaFoldDB" id="B7K365"/>
<evidence type="ECO:0000259" key="2">
    <source>
        <dbReference type="SMART" id="SM00912"/>
    </source>
</evidence>
<dbReference type="Pfam" id="PF05860">
    <property type="entry name" value="TPS"/>
    <property type="match status" value="1"/>
</dbReference>
<dbReference type="SUPFAM" id="SSF51126">
    <property type="entry name" value="Pectin lyase-like"/>
    <property type="match status" value="2"/>
</dbReference>
<dbReference type="Proteomes" id="UP000008204">
    <property type="component" value="Chromosome"/>
</dbReference>
<evidence type="ECO:0000256" key="1">
    <source>
        <dbReference type="SAM" id="MobiDB-lite"/>
    </source>
</evidence>
<organism evidence="3 4">
    <name type="scientific">Rippkaea orientalis (strain PCC 8801 / RF-1)</name>
    <name type="common">Cyanothece sp. (strain PCC 8801)</name>
    <dbReference type="NCBI Taxonomy" id="41431"/>
    <lineage>
        <taxon>Bacteria</taxon>
        <taxon>Bacillati</taxon>
        <taxon>Cyanobacteriota</taxon>
        <taxon>Cyanophyceae</taxon>
        <taxon>Oscillatoriophycideae</taxon>
        <taxon>Chroococcales</taxon>
        <taxon>Aphanothecaceae</taxon>
        <taxon>Rippkaea</taxon>
        <taxon>Rippkaea orientalis</taxon>
    </lineage>
</organism>
<evidence type="ECO:0000313" key="3">
    <source>
        <dbReference type="EMBL" id="ACK64385.1"/>
    </source>
</evidence>
<evidence type="ECO:0000313" key="4">
    <source>
        <dbReference type="Proteomes" id="UP000008204"/>
    </source>
</evidence>
<dbReference type="OrthoDB" id="452776at2"/>
<gene>
    <name evidence="3" type="ordered locus">PCC8801_0285</name>
</gene>
<dbReference type="InterPro" id="IPR012334">
    <property type="entry name" value="Pectin_lyas_fold"/>
</dbReference>